<dbReference type="GeneID" id="43500762"/>
<name>D8J6F6_HALJB</name>
<proteinExistence type="predicted"/>
<dbReference type="RefSeq" id="WP_008418414.1">
    <property type="nucleotide sequence ID" value="NC_014297.1"/>
</dbReference>
<organism evidence="2 4">
    <name type="scientific">Halalkalicoccus jeotgali (strain DSM 18796 / CECT 7217 / JCM 14584 / KCTC 4019 / B3)</name>
    <dbReference type="NCBI Taxonomy" id="795797"/>
    <lineage>
        <taxon>Archaea</taxon>
        <taxon>Methanobacteriati</taxon>
        <taxon>Methanobacteriota</taxon>
        <taxon>Stenosarchaea group</taxon>
        <taxon>Halobacteria</taxon>
        <taxon>Halobacteriales</taxon>
        <taxon>Halococcaceae</taxon>
        <taxon>Halalkalicoccus</taxon>
    </lineage>
</organism>
<accession>D8J6F6</accession>
<dbReference type="Proteomes" id="UP000000390">
    <property type="component" value="Chromosome"/>
</dbReference>
<evidence type="ECO:0000313" key="3">
    <source>
        <dbReference type="EMBL" id="ELY34121.1"/>
    </source>
</evidence>
<keyword evidence="5" id="KW-1185">Reference proteome</keyword>
<evidence type="ECO:0000313" key="2">
    <source>
        <dbReference type="EMBL" id="ADJ13833.1"/>
    </source>
</evidence>
<dbReference type="KEGG" id="hje:HacjB3_02200"/>
<dbReference type="PATRIC" id="fig|795797.18.peg.447"/>
<evidence type="ECO:0000313" key="4">
    <source>
        <dbReference type="Proteomes" id="UP000000390"/>
    </source>
</evidence>
<feature type="compositionally biased region" description="Basic and acidic residues" evidence="1">
    <location>
        <begin position="1"/>
        <end position="21"/>
    </location>
</feature>
<protein>
    <submittedName>
        <fullName evidence="2">Uncharacterized protein</fullName>
    </submittedName>
</protein>
<dbReference type="HOGENOM" id="CLU_3162984_0_0_2"/>
<feature type="compositionally biased region" description="Basic and acidic residues" evidence="1">
    <location>
        <begin position="28"/>
        <end position="40"/>
    </location>
</feature>
<dbReference type="Proteomes" id="UP000011645">
    <property type="component" value="Unassembled WGS sequence"/>
</dbReference>
<evidence type="ECO:0000256" key="1">
    <source>
        <dbReference type="SAM" id="MobiDB-lite"/>
    </source>
</evidence>
<feature type="region of interest" description="Disordered" evidence="1">
    <location>
        <begin position="1"/>
        <end position="47"/>
    </location>
</feature>
<dbReference type="EMBL" id="AOHV01000042">
    <property type="protein sequence ID" value="ELY34121.1"/>
    <property type="molecule type" value="Genomic_DNA"/>
</dbReference>
<reference evidence="2 4" key="1">
    <citation type="journal article" date="2010" name="J. Bacteriol.">
        <title>Complete genome sequence of Halalkalicoccus jeotgali B3(T), an extremely halophilic archaeon.</title>
        <authorList>
            <person name="Roh S.W."/>
            <person name="Nam Y.D."/>
            <person name="Nam S.H."/>
            <person name="Choi S.H."/>
            <person name="Park H.S."/>
            <person name="Bae J.W."/>
        </authorList>
    </citation>
    <scope>NUCLEOTIDE SEQUENCE [LARGE SCALE GENOMIC DNA]</scope>
    <source>
        <strain evidence="2">B3</strain>
        <strain evidence="4">DSM 18796 / CECT 7217 / JCM 14584 / KCTC 4019 / B3</strain>
    </source>
</reference>
<dbReference type="EMBL" id="CP002062">
    <property type="protein sequence ID" value="ADJ13833.1"/>
    <property type="molecule type" value="Genomic_DNA"/>
</dbReference>
<sequence length="47" mass="5305">MWKTERIAAGRDRASGDRLDEQAGSLLGRRDENLVLRERPVSPSEPL</sequence>
<dbReference type="AlphaFoldDB" id="D8J6F6"/>
<evidence type="ECO:0000313" key="5">
    <source>
        <dbReference type="Proteomes" id="UP000011645"/>
    </source>
</evidence>
<gene>
    <name evidence="2" type="ordered locus">HacjB3_02200</name>
    <name evidence="3" type="ORF">C497_17117</name>
</gene>
<reference evidence="3 5" key="2">
    <citation type="journal article" date="2014" name="PLoS Genet.">
        <title>Phylogenetically driven sequencing of extremely halophilic archaea reveals strategies for static and dynamic osmo-response.</title>
        <authorList>
            <person name="Becker E.A."/>
            <person name="Seitzer P.M."/>
            <person name="Tritt A."/>
            <person name="Larsen D."/>
            <person name="Krusor M."/>
            <person name="Yao A.I."/>
            <person name="Wu D."/>
            <person name="Madern D."/>
            <person name="Eisen J.A."/>
            <person name="Darling A.E."/>
            <person name="Facciotti M.T."/>
        </authorList>
    </citation>
    <scope>NUCLEOTIDE SEQUENCE [LARGE SCALE GENOMIC DNA]</scope>
    <source>
        <strain evidence="3">B3</strain>
        <strain evidence="5">DSM 18796 / CECT 7217 / JCM 14584 / KCTC 4019 / B3</strain>
    </source>
</reference>